<proteinExistence type="predicted"/>
<gene>
    <name evidence="2" type="ORF">XD73_1454</name>
</gene>
<evidence type="ECO:0000313" key="2">
    <source>
        <dbReference type="EMBL" id="KUK45669.1"/>
    </source>
</evidence>
<dbReference type="Proteomes" id="UP000064249">
    <property type="component" value="Unassembled WGS sequence"/>
</dbReference>
<reference evidence="2 3" key="1">
    <citation type="journal article" date="2015" name="MBio">
        <title>Genome-Resolved Metagenomic Analysis Reveals Roles for Candidate Phyla and Other Microbial Community Members in Biogeochemical Transformations in Oil Reservoirs.</title>
        <authorList>
            <person name="Hu P."/>
            <person name="Tom L."/>
            <person name="Singh A."/>
            <person name="Thomas B.C."/>
            <person name="Baker B.J."/>
            <person name="Piceno Y.M."/>
            <person name="Andersen G.L."/>
            <person name="Banfield J.F."/>
        </authorList>
    </citation>
    <scope>NUCLEOTIDE SEQUENCE [LARGE SCALE GENOMIC DNA]</scope>
    <source>
        <strain evidence="2">46_16</strain>
    </source>
</reference>
<protein>
    <submittedName>
        <fullName evidence="2">Uncharacterized protein</fullName>
    </submittedName>
</protein>
<feature type="transmembrane region" description="Helical" evidence="1">
    <location>
        <begin position="51"/>
        <end position="71"/>
    </location>
</feature>
<accession>A0A101FWC4</accession>
<dbReference type="AlphaFoldDB" id="A0A101FWC4"/>
<name>A0A101FWC4_9CHLR</name>
<dbReference type="EMBL" id="LGFU01000195">
    <property type="protein sequence ID" value="KUK45669.1"/>
    <property type="molecule type" value="Genomic_DNA"/>
</dbReference>
<evidence type="ECO:0000256" key="1">
    <source>
        <dbReference type="SAM" id="Phobius"/>
    </source>
</evidence>
<evidence type="ECO:0000313" key="3">
    <source>
        <dbReference type="Proteomes" id="UP000064249"/>
    </source>
</evidence>
<keyword evidence="1" id="KW-0472">Membrane</keyword>
<keyword evidence="1" id="KW-1133">Transmembrane helix</keyword>
<organism evidence="2 3">
    <name type="scientific">Anaerolinea thermophila</name>
    <dbReference type="NCBI Taxonomy" id="167964"/>
    <lineage>
        <taxon>Bacteria</taxon>
        <taxon>Bacillati</taxon>
        <taxon>Chloroflexota</taxon>
        <taxon>Anaerolineae</taxon>
        <taxon>Anaerolineales</taxon>
        <taxon>Anaerolineaceae</taxon>
        <taxon>Anaerolinea</taxon>
    </lineage>
</organism>
<keyword evidence="1" id="KW-0812">Transmembrane</keyword>
<comment type="caution">
    <text evidence="2">The sequence shown here is derived from an EMBL/GenBank/DDBJ whole genome shotgun (WGS) entry which is preliminary data.</text>
</comment>
<sequence>MTEDTITNQDLLDLERSLRLKLHPVQPDQNFVSGLRKQLEQVSDQDAEHRLAMSFLTIALGLVAGLVIFLLGQILFRSKKKECSQTH</sequence>